<reference evidence="4" key="2">
    <citation type="submission" date="2021-04" db="EMBL/GenBank/DDBJ databases">
        <authorList>
            <person name="Gilroy R."/>
        </authorList>
    </citation>
    <scope>NUCLEOTIDE SEQUENCE</scope>
    <source>
        <strain evidence="4">ChiHecec1B25-7008</strain>
    </source>
</reference>
<name>A0A9D2HSU3_9BACE</name>
<keyword evidence="1" id="KW-0238">DNA-binding</keyword>
<dbReference type="PANTHER" id="PTHR30349:SF64">
    <property type="entry name" value="PROPHAGE INTEGRASE INTD-RELATED"/>
    <property type="match status" value="1"/>
</dbReference>
<dbReference type="Proteomes" id="UP000823860">
    <property type="component" value="Unassembled WGS sequence"/>
</dbReference>
<evidence type="ECO:0000256" key="2">
    <source>
        <dbReference type="ARBA" id="ARBA00023172"/>
    </source>
</evidence>
<comment type="caution">
    <text evidence="4">The sequence shown here is derived from an EMBL/GenBank/DDBJ whole genome shotgun (WGS) entry which is preliminary data.</text>
</comment>
<dbReference type="SUPFAM" id="SSF56349">
    <property type="entry name" value="DNA breaking-rejoining enzymes"/>
    <property type="match status" value="1"/>
</dbReference>
<dbReference type="InterPro" id="IPR011010">
    <property type="entry name" value="DNA_brk_join_enz"/>
</dbReference>
<protein>
    <submittedName>
        <fullName evidence="4">Site-specific integrase</fullName>
    </submittedName>
</protein>
<dbReference type="Gene3D" id="1.10.443.10">
    <property type="entry name" value="Intergrase catalytic core"/>
    <property type="match status" value="1"/>
</dbReference>
<dbReference type="Gene3D" id="1.10.150.130">
    <property type="match status" value="1"/>
</dbReference>
<dbReference type="GO" id="GO:0006310">
    <property type="term" value="P:DNA recombination"/>
    <property type="evidence" value="ECO:0007669"/>
    <property type="project" value="UniProtKB-KW"/>
</dbReference>
<dbReference type="InterPro" id="IPR010998">
    <property type="entry name" value="Integrase_recombinase_N"/>
</dbReference>
<sequence>MTTSAKMKFRPSRIKGKVGTIYILVIHNRVARQISTGYKLHLHEWKDGEVVIPDLKSPRHAYLMHARQGLQGIHKRIVLVTQHLESQGRPYTTDEIVAAYRLPDEDEHSLRVFARKLAEHLKRTGKHRLSETYTSAVNSFLRFRGEKGDIRLDEIDETLIGEYEHYLLDNCGLCRNTSSFYNRNLRAIYNRAVKQSLTTDRRPFAKVYTGVDKTAKRAVSIDTLKVIKDLDLTHDAEMAFARDLYMMSFNLRGISFVDMAMLETNQLKNGYLTYFRQKTRQKLEIKWEKQMQEIIDRHHVKGSRYLLPILSETGNDPRQQYLRVLHRVNAQLKKIGKMVGCPIPLTTYTARHGWASVAHGLNIATPSISQALGHNSEKATRIYLNSLDNKVIDDANRMVLHTIYA</sequence>
<dbReference type="PANTHER" id="PTHR30349">
    <property type="entry name" value="PHAGE INTEGRASE-RELATED"/>
    <property type="match status" value="1"/>
</dbReference>
<dbReference type="InterPro" id="IPR013762">
    <property type="entry name" value="Integrase-like_cat_sf"/>
</dbReference>
<evidence type="ECO:0000256" key="1">
    <source>
        <dbReference type="ARBA" id="ARBA00023125"/>
    </source>
</evidence>
<dbReference type="Pfam" id="PF13102">
    <property type="entry name" value="Phage_int_SAM_5"/>
    <property type="match status" value="1"/>
</dbReference>
<organism evidence="4 5">
    <name type="scientific">Candidatus Bacteroides intestinavium</name>
    <dbReference type="NCBI Taxonomy" id="2838469"/>
    <lineage>
        <taxon>Bacteria</taxon>
        <taxon>Pseudomonadati</taxon>
        <taxon>Bacteroidota</taxon>
        <taxon>Bacteroidia</taxon>
        <taxon>Bacteroidales</taxon>
        <taxon>Bacteroidaceae</taxon>
        <taxon>Bacteroides</taxon>
    </lineage>
</organism>
<evidence type="ECO:0000259" key="3">
    <source>
        <dbReference type="Pfam" id="PF13102"/>
    </source>
</evidence>
<keyword evidence="2" id="KW-0233">DNA recombination</keyword>
<evidence type="ECO:0000313" key="5">
    <source>
        <dbReference type="Proteomes" id="UP000823860"/>
    </source>
</evidence>
<dbReference type="InterPro" id="IPR050090">
    <property type="entry name" value="Tyrosine_recombinase_XerCD"/>
</dbReference>
<proteinExistence type="predicted"/>
<dbReference type="AlphaFoldDB" id="A0A9D2HSU3"/>
<evidence type="ECO:0000313" key="4">
    <source>
        <dbReference type="EMBL" id="HJA83473.1"/>
    </source>
</evidence>
<dbReference type="GO" id="GO:0015074">
    <property type="term" value="P:DNA integration"/>
    <property type="evidence" value="ECO:0007669"/>
    <property type="project" value="InterPro"/>
</dbReference>
<reference evidence="4" key="1">
    <citation type="journal article" date="2021" name="PeerJ">
        <title>Extensive microbial diversity within the chicken gut microbiome revealed by metagenomics and culture.</title>
        <authorList>
            <person name="Gilroy R."/>
            <person name="Ravi A."/>
            <person name="Getino M."/>
            <person name="Pursley I."/>
            <person name="Horton D.L."/>
            <person name="Alikhan N.F."/>
            <person name="Baker D."/>
            <person name="Gharbi K."/>
            <person name="Hall N."/>
            <person name="Watson M."/>
            <person name="Adriaenssens E.M."/>
            <person name="Foster-Nyarko E."/>
            <person name="Jarju S."/>
            <person name="Secka A."/>
            <person name="Antonio M."/>
            <person name="Oren A."/>
            <person name="Chaudhuri R.R."/>
            <person name="La Ragione R."/>
            <person name="Hildebrand F."/>
            <person name="Pallen M.J."/>
        </authorList>
    </citation>
    <scope>NUCLEOTIDE SEQUENCE</scope>
    <source>
        <strain evidence="4">ChiHecec1B25-7008</strain>
    </source>
</reference>
<gene>
    <name evidence="4" type="ORF">H9785_05860</name>
</gene>
<dbReference type="EMBL" id="DWZE01000068">
    <property type="protein sequence ID" value="HJA83473.1"/>
    <property type="molecule type" value="Genomic_DNA"/>
</dbReference>
<feature type="domain" description="Phage integrase SAM-like" evidence="3">
    <location>
        <begin position="110"/>
        <end position="199"/>
    </location>
</feature>
<dbReference type="GO" id="GO:0003677">
    <property type="term" value="F:DNA binding"/>
    <property type="evidence" value="ECO:0007669"/>
    <property type="project" value="UniProtKB-KW"/>
</dbReference>
<dbReference type="InterPro" id="IPR025269">
    <property type="entry name" value="SAM-like_dom"/>
</dbReference>
<accession>A0A9D2HSU3</accession>